<accession>A0A098S629</accession>
<gene>
    <name evidence="1" type="ORF">IX84_15020</name>
</gene>
<proteinExistence type="predicted"/>
<evidence type="ECO:0000313" key="2">
    <source>
        <dbReference type="Proteomes" id="UP000029736"/>
    </source>
</evidence>
<dbReference type="Proteomes" id="UP000029736">
    <property type="component" value="Unassembled WGS sequence"/>
</dbReference>
<reference evidence="1 2" key="1">
    <citation type="journal article" date="2014" name="Int. J. Syst. Evol. Microbiol.">
        <title>Phaeodactylibacter xiamenensis gen. nov., sp. nov., a member of the family Saprospiraceae isolated from the marine alga Phaeodactylum tricornutum.</title>
        <authorList>
            <person name="Chen Z.Jr."/>
            <person name="Lei X."/>
            <person name="Lai Q."/>
            <person name="Li Y."/>
            <person name="Zhang B."/>
            <person name="Zhang J."/>
            <person name="Zhang H."/>
            <person name="Yang L."/>
            <person name="Zheng W."/>
            <person name="Tian Y."/>
            <person name="Yu Z."/>
            <person name="Xu H.Jr."/>
            <person name="Zheng T."/>
        </authorList>
    </citation>
    <scope>NUCLEOTIDE SEQUENCE [LARGE SCALE GENOMIC DNA]</scope>
    <source>
        <strain evidence="1 2">KD52</strain>
    </source>
</reference>
<dbReference type="AlphaFoldDB" id="A0A098S629"/>
<protein>
    <submittedName>
        <fullName evidence="1">Uncharacterized protein</fullName>
    </submittedName>
</protein>
<dbReference type="EMBL" id="JPOS01000035">
    <property type="protein sequence ID" value="KGE87516.1"/>
    <property type="molecule type" value="Genomic_DNA"/>
</dbReference>
<organism evidence="1 2">
    <name type="scientific">Phaeodactylibacter xiamenensis</name>
    <dbReference type="NCBI Taxonomy" id="1524460"/>
    <lineage>
        <taxon>Bacteria</taxon>
        <taxon>Pseudomonadati</taxon>
        <taxon>Bacteroidota</taxon>
        <taxon>Saprospiria</taxon>
        <taxon>Saprospirales</taxon>
        <taxon>Haliscomenobacteraceae</taxon>
        <taxon>Phaeodactylibacter</taxon>
    </lineage>
</organism>
<sequence length="107" mass="12361">MRDPLRVKATYFLLILIHTASVRAHIKVHYLNSLAAFVDELEQSGKLYPSNHRKWIGKFDSEPTVDSYGYRRFDSHSRLDYVGISPFGLYLPNFILHFVALQSLSFG</sequence>
<keyword evidence="2" id="KW-1185">Reference proteome</keyword>
<comment type="caution">
    <text evidence="1">The sequence shown here is derived from an EMBL/GenBank/DDBJ whole genome shotgun (WGS) entry which is preliminary data.</text>
</comment>
<name>A0A098S629_9BACT</name>
<evidence type="ECO:0000313" key="1">
    <source>
        <dbReference type="EMBL" id="KGE87516.1"/>
    </source>
</evidence>